<dbReference type="Proteomes" id="UP001209878">
    <property type="component" value="Unassembled WGS sequence"/>
</dbReference>
<reference evidence="2" key="1">
    <citation type="journal article" date="2023" name="Mol. Biol. Evol.">
        <title>Third-Generation Sequencing Reveals the Adaptive Role of the Epigenome in Three Deep-Sea Polychaetes.</title>
        <authorList>
            <person name="Perez M."/>
            <person name="Aroh O."/>
            <person name="Sun Y."/>
            <person name="Lan Y."/>
            <person name="Juniper S.K."/>
            <person name="Young C.R."/>
            <person name="Angers B."/>
            <person name="Qian P.Y."/>
        </authorList>
    </citation>
    <scope>NUCLEOTIDE SEQUENCE</scope>
    <source>
        <strain evidence="2">R07B-5</strain>
    </source>
</reference>
<sequence>MPDSVLESEVDSVTAQELDALMKEFPDWADEFPDIQQQLQFARARQPLRELRTSPYRTIQSAHDFKPYERVTPSGGYPQSPRHTSPPRRAPDSQNGRGDFPGQYPQTERQDKLPQIFPRGMLRMSQGKFDGRTTAREHFKKWRPQPIFTFGELPSFTGSILYPGKKAIMETTTGSTFKGTPGKRSDPFHPGEGNLKIEGERHMDTTSRSTFVNFAGAQPAMKVTHNPEIIVQRRGKFNGETQSKRDFPGFSGRQPPPPRPVPPAPETIDIKFDNLRSFETEQRKQFPGIDTRLHPMVKSSKKEEEAYKLPTVQFETMTSQKMDYRPIDLTKAGHVSVADARRNAGKMPHFDPMAPPVNNFFHRHVATMKEARGTLKPVVAKTGAKLLTKKQAQFLLKELRLRKVHMAKSAMAQPGLPVNTVRVK</sequence>
<proteinExistence type="predicted"/>
<keyword evidence="3" id="KW-1185">Reference proteome</keyword>
<feature type="region of interest" description="Disordered" evidence="1">
    <location>
        <begin position="46"/>
        <end position="113"/>
    </location>
</feature>
<evidence type="ECO:0000313" key="2">
    <source>
        <dbReference type="EMBL" id="KAK2158081.1"/>
    </source>
</evidence>
<feature type="region of interest" description="Disordered" evidence="1">
    <location>
        <begin position="235"/>
        <end position="266"/>
    </location>
</feature>
<organism evidence="2 3">
    <name type="scientific">Ridgeia piscesae</name>
    <name type="common">Tubeworm</name>
    <dbReference type="NCBI Taxonomy" id="27915"/>
    <lineage>
        <taxon>Eukaryota</taxon>
        <taxon>Metazoa</taxon>
        <taxon>Spiralia</taxon>
        <taxon>Lophotrochozoa</taxon>
        <taxon>Annelida</taxon>
        <taxon>Polychaeta</taxon>
        <taxon>Sedentaria</taxon>
        <taxon>Canalipalpata</taxon>
        <taxon>Sabellida</taxon>
        <taxon>Siboglinidae</taxon>
        <taxon>Ridgeia</taxon>
    </lineage>
</organism>
<name>A0AAD9N7P5_RIDPI</name>
<protein>
    <submittedName>
        <fullName evidence="2">Uncharacterized protein</fullName>
    </submittedName>
</protein>
<accession>A0AAD9N7P5</accession>
<dbReference type="EMBL" id="JAODUO010001824">
    <property type="protein sequence ID" value="KAK2158081.1"/>
    <property type="molecule type" value="Genomic_DNA"/>
</dbReference>
<evidence type="ECO:0000256" key="1">
    <source>
        <dbReference type="SAM" id="MobiDB-lite"/>
    </source>
</evidence>
<comment type="caution">
    <text evidence="2">The sequence shown here is derived from an EMBL/GenBank/DDBJ whole genome shotgun (WGS) entry which is preliminary data.</text>
</comment>
<feature type="compositionally biased region" description="Pro residues" evidence="1">
    <location>
        <begin position="254"/>
        <end position="265"/>
    </location>
</feature>
<evidence type="ECO:0000313" key="3">
    <source>
        <dbReference type="Proteomes" id="UP001209878"/>
    </source>
</evidence>
<dbReference type="AlphaFoldDB" id="A0AAD9N7P5"/>
<gene>
    <name evidence="2" type="ORF">NP493_1821g00031</name>
</gene>